<dbReference type="Proteomes" id="UP000428333">
    <property type="component" value="Linkage Group LG10"/>
</dbReference>
<comment type="caution">
    <text evidence="2">The sequence shown here is derived from an EMBL/GenBank/DDBJ whole genome shotgun (WGS) entry which is preliminary data.</text>
</comment>
<sequence length="1247" mass="136385">MCSSGVGAGGESGDGRKKIILELLIRGLHHGGLEELKRYKESIIDSNKKARGRSRKLDEHLQKLNKYFEVVNCKKQQSNEQSTHERSGGLNLKMGTQIHRNPPDLVTEKEEDWAKNVVPNKRVRTHWRNTGAECRSNGFVRQPLVMAKDRDMLKDSNASDLVEEKIRKLPTAGEGWDKKMKRKRSVGPAVMRPADTEGQSKRSVYQKGSNESGLQTCDARSFRSGSSSAINGSNKLDGNPLPAGSFARTMLKNGQEKAILMRDFTAGSNKDKVLAKGNNKLHIREDNHIVSSSPVTKGKASRAPRCGSVTVAKSSPSTPRVSEAPENWEQPPSASKIHSIGGADICKRAMPSVSSSPPMAQWVGQRPPKNSRTRRANLVSPVSNHDDRQISSAGCSPSDFSPGLNSSGMNDQHPFSSMANGTQQFKVKLENGPSPARFSEGEESGAGESRLKEKVTVSDIMEDKIVCDAQNGSPSVILAKKNKSVNKDEFTAFVRRQGRGGRGSSFSTSNISPLREKVESATTIKPLQSTRPGSDKHRSKAGRPVKKVFDRKGFSRLGNIPHGGSPAFANYIPGESDDDREELLAAANLARHASYHACSSSFWKKVEPIFASVSLQDRLDVSGQDEISGSETFCSGGIVDKSLQNQNDSEESAKIVEFIYKFQDFDPSYGKLESERRLSKVTPLYQRVLSALIVEDEIEEVEENSIERNMSLQYGTNDIHRDAEPRKRGRMEFEHGSTLGAQTWKQGTGNGFVSCNGSDTSNRNTFLQHPPQNDLLQEESGFVYSEVGVLAGLSGNDLDGPQMVLTNGCGISYSNSQYEKMCIEEKLLLELQSIGLCLDAVVRPYLDKSQTVSANVHTEAVDILDGVRRLLDMDKACFGLLLPDLDDREEEGTNEEIVQLKNVLYQQIGKKKVCADKVYKSSPQGKEAEARELEQVAMDRLVELAYKKILATRGSIASKYGIPKVSKHVALAFAKRTIARCQAFEDSGMSCFSEQPLRDVLFAAPPLVNEAEPSTCDDLGVGSFNEMAKQHDHHSGSLDALENSTNPSNKGGRISNRWKKKEVLLDDVGDNSTLRPPSTLGSTLLGGVKGKRSERERDKDMSSRSTVATPGQPLCRGKAKTKPKQKTAQLATSRNGCGNNITKIAHPVYPSGSSSGDLVANGGSKKREVGLMGPSAIRQDSLKETEEPMDFRNLQLPGIDSIDELGVGNDIGGPQDLFSWLNFDEDGLQDHDEEGLAIPMDDLSALF</sequence>
<evidence type="ECO:0000256" key="1">
    <source>
        <dbReference type="SAM" id="MobiDB-lite"/>
    </source>
</evidence>
<evidence type="ECO:0000313" key="2">
    <source>
        <dbReference type="EMBL" id="KAE9451258.1"/>
    </source>
</evidence>
<keyword evidence="3" id="KW-1185">Reference proteome</keyword>
<feature type="compositionally biased region" description="Polar residues" evidence="1">
    <location>
        <begin position="1070"/>
        <end position="1082"/>
    </location>
</feature>
<dbReference type="PANTHER" id="PTHR31115">
    <property type="entry name" value="OS05G0107300 PROTEIN"/>
    <property type="match status" value="1"/>
</dbReference>
<feature type="region of interest" description="Disordered" evidence="1">
    <location>
        <begin position="348"/>
        <end position="453"/>
    </location>
</feature>
<dbReference type="EMBL" id="QEFC01002717">
    <property type="protein sequence ID" value="KAE9451258.1"/>
    <property type="molecule type" value="Genomic_DNA"/>
</dbReference>
<feature type="compositionally biased region" description="Polar residues" evidence="1">
    <location>
        <begin position="201"/>
        <end position="215"/>
    </location>
</feature>
<feature type="non-terminal residue" evidence="2">
    <location>
        <position position="1"/>
    </location>
</feature>
<reference evidence="2 3" key="1">
    <citation type="journal article" date="2019" name="Genome Biol. Evol.">
        <title>The Rhododendron genome and chromosomal organization provide insight into shared whole-genome duplications across the heath family (Ericaceae).</title>
        <authorList>
            <person name="Soza V.L."/>
            <person name="Lindsley D."/>
            <person name="Waalkes A."/>
            <person name="Ramage E."/>
            <person name="Patwardhan R.P."/>
            <person name="Burton J.N."/>
            <person name="Adey A."/>
            <person name="Kumar A."/>
            <person name="Qiu R."/>
            <person name="Shendure J."/>
            <person name="Hall B."/>
        </authorList>
    </citation>
    <scope>NUCLEOTIDE SEQUENCE [LARGE SCALE GENOMIC DNA]</scope>
    <source>
        <strain evidence="2">RSF 1966-606</strain>
    </source>
</reference>
<feature type="region of interest" description="Disordered" evidence="1">
    <location>
        <begin position="75"/>
        <end position="102"/>
    </location>
</feature>
<feature type="compositionally biased region" description="Polar residues" evidence="1">
    <location>
        <begin position="311"/>
        <end position="320"/>
    </location>
</feature>
<feature type="compositionally biased region" description="Polar residues" evidence="1">
    <location>
        <begin position="390"/>
        <end position="425"/>
    </location>
</feature>
<organism evidence="2 3">
    <name type="scientific">Rhododendron williamsianum</name>
    <dbReference type="NCBI Taxonomy" id="262921"/>
    <lineage>
        <taxon>Eukaryota</taxon>
        <taxon>Viridiplantae</taxon>
        <taxon>Streptophyta</taxon>
        <taxon>Embryophyta</taxon>
        <taxon>Tracheophyta</taxon>
        <taxon>Spermatophyta</taxon>
        <taxon>Magnoliopsida</taxon>
        <taxon>eudicotyledons</taxon>
        <taxon>Gunneridae</taxon>
        <taxon>Pentapetalae</taxon>
        <taxon>asterids</taxon>
        <taxon>Ericales</taxon>
        <taxon>Ericaceae</taxon>
        <taxon>Ericoideae</taxon>
        <taxon>Rhodoreae</taxon>
        <taxon>Rhododendron</taxon>
    </lineage>
</organism>
<dbReference type="PANTHER" id="PTHR31115:SF2">
    <property type="entry name" value="OS05G0107300 PROTEIN"/>
    <property type="match status" value="1"/>
</dbReference>
<feature type="region of interest" description="Disordered" evidence="1">
    <location>
        <begin position="1029"/>
        <end position="1135"/>
    </location>
</feature>
<dbReference type="AlphaFoldDB" id="A0A6A4L9L1"/>
<feature type="compositionally biased region" description="Basic and acidic residues" evidence="1">
    <location>
        <begin position="1091"/>
        <end position="1102"/>
    </location>
</feature>
<dbReference type="OrthoDB" id="1915143at2759"/>
<feature type="region of interest" description="Disordered" evidence="1">
    <location>
        <begin position="292"/>
        <end position="335"/>
    </location>
</feature>
<gene>
    <name evidence="2" type="ORF">C3L33_16832</name>
</gene>
<accession>A0A6A4L9L1</accession>
<proteinExistence type="predicted"/>
<name>A0A6A4L9L1_9ERIC</name>
<feature type="compositionally biased region" description="Polar residues" evidence="1">
    <location>
        <begin position="223"/>
        <end position="236"/>
    </location>
</feature>
<feature type="region of interest" description="Disordered" evidence="1">
    <location>
        <begin position="177"/>
        <end position="236"/>
    </location>
</feature>
<evidence type="ECO:0000313" key="3">
    <source>
        <dbReference type="Proteomes" id="UP000428333"/>
    </source>
</evidence>
<protein>
    <submittedName>
        <fullName evidence="2">Uncharacterized protein</fullName>
    </submittedName>
</protein>